<proteinExistence type="inferred from homology"/>
<evidence type="ECO:0000313" key="9">
    <source>
        <dbReference type="Proteomes" id="UP000277108"/>
    </source>
</evidence>
<dbReference type="GO" id="GO:0004111">
    <property type="term" value="F:creatine kinase activity"/>
    <property type="evidence" value="ECO:0007669"/>
    <property type="project" value="InterPro"/>
</dbReference>
<evidence type="ECO:0000256" key="2">
    <source>
        <dbReference type="ARBA" id="ARBA00022741"/>
    </source>
</evidence>
<dbReference type="STRING" id="1849491.BVH56_08165"/>
<name>A0A1Q1G3S0_9BACL</name>
<evidence type="ECO:0000256" key="7">
    <source>
        <dbReference type="RuleBase" id="RU000505"/>
    </source>
</evidence>
<feature type="binding site" evidence="5 6">
    <location>
        <begin position="163"/>
        <end position="167"/>
    </location>
    <ligand>
        <name>ATP</name>
        <dbReference type="ChEBI" id="CHEBI:30616"/>
    </ligand>
</feature>
<keyword evidence="9" id="KW-1185">Reference proteome</keyword>
<evidence type="ECO:0000256" key="6">
    <source>
        <dbReference type="PROSITE-ProRule" id="PRU00843"/>
    </source>
</evidence>
<sequence length="334" mass="38512">MIYNDVSQWVKNEGEEPIVLSSRVRLARNLDHVLFPTVASANDFKVVQDYVHPILSSQYDELSMKDVTAVERLMLVEKHLISPTLTKNSEGSVYISKEEDVSIMVNEEDHIRIQTLSNTLDIEALYNQALAIDQEIDQEVNYAFDEKLGYLTSCPTNLGTGLRASVMLHLPALAMLDKMPQLNYSIQRFGFLVRGIFGEGSRDLGHVYQISNQVTLGKTEQDIIDDLIYIVHNVINQEKEARQALYNHYEVQLEDQFLRSYGILKYSKLIDLKEASQRLSEVKLAYDLGMIETKPFNFHEMMVKIQPAFIRYKTNENENLYRAQLIQQHLTMKQ</sequence>
<evidence type="ECO:0000256" key="3">
    <source>
        <dbReference type="ARBA" id="ARBA00022777"/>
    </source>
</evidence>
<dbReference type="InterPro" id="IPR023660">
    <property type="entry name" value="Arg_Kinase"/>
</dbReference>
<keyword evidence="2 5" id="KW-0547">Nucleotide-binding</keyword>
<evidence type="ECO:0000256" key="5">
    <source>
        <dbReference type="HAMAP-Rule" id="MF_00602"/>
    </source>
</evidence>
<protein>
    <recommendedName>
        <fullName evidence="5">Protein-arginine kinase</fullName>
        <ecNumber evidence="5">2.7.14.1</ecNumber>
    </recommendedName>
</protein>
<comment type="caution">
    <text evidence="5">Lacks conserved residue(s) required for the propagation of feature annotation.</text>
</comment>
<dbReference type="EC" id="2.7.14.1" evidence="5"/>
<organism evidence="8 9">
    <name type="scientific">Abyssicoccus albus</name>
    <dbReference type="NCBI Taxonomy" id="1817405"/>
    <lineage>
        <taxon>Bacteria</taxon>
        <taxon>Bacillati</taxon>
        <taxon>Bacillota</taxon>
        <taxon>Bacilli</taxon>
        <taxon>Bacillales</taxon>
        <taxon>Abyssicoccaceae</taxon>
    </lineage>
</organism>
<feature type="binding site" evidence="5 6">
    <location>
        <position position="79"/>
    </location>
    <ligand>
        <name>ATP</name>
        <dbReference type="ChEBI" id="CHEBI:30616"/>
    </ligand>
</feature>
<comment type="catalytic activity">
    <reaction evidence="5">
        <text>L-arginyl-[protein] + ATP = N(omega)-phospho-L-arginyl-[protein] + ADP + H(+)</text>
        <dbReference type="Rhea" id="RHEA:43384"/>
        <dbReference type="Rhea" id="RHEA-COMP:10532"/>
        <dbReference type="Rhea" id="RHEA-COMP:10533"/>
        <dbReference type="ChEBI" id="CHEBI:15378"/>
        <dbReference type="ChEBI" id="CHEBI:29965"/>
        <dbReference type="ChEBI" id="CHEBI:30616"/>
        <dbReference type="ChEBI" id="CHEBI:83226"/>
        <dbReference type="ChEBI" id="CHEBI:456216"/>
        <dbReference type="EC" id="2.7.14.1"/>
    </reaction>
</comment>
<gene>
    <name evidence="5" type="primary">mcsB</name>
    <name evidence="8" type="ORF">EDD62_1670</name>
</gene>
<dbReference type="Proteomes" id="UP000277108">
    <property type="component" value="Unassembled WGS sequence"/>
</dbReference>
<dbReference type="OrthoDB" id="9791353at2"/>
<dbReference type="PROSITE" id="PS00112">
    <property type="entry name" value="PHOSPHAGEN_KINASE"/>
    <property type="match status" value="1"/>
</dbReference>
<accession>A0A3N5BD88</accession>
<dbReference type="InterPro" id="IPR014746">
    <property type="entry name" value="Gln_synth/guanido_kin_cat_dom"/>
</dbReference>
<dbReference type="InterPro" id="IPR022415">
    <property type="entry name" value="ATP-guanido_PTrfase_AS"/>
</dbReference>
<dbReference type="AlphaFoldDB" id="A0A1Q1G3S0"/>
<dbReference type="GO" id="GO:0005615">
    <property type="term" value="C:extracellular space"/>
    <property type="evidence" value="ECO:0007669"/>
    <property type="project" value="TreeGrafter"/>
</dbReference>
<dbReference type="CDD" id="cd07930">
    <property type="entry name" value="bacterial_phosphagen_kinase"/>
    <property type="match status" value="1"/>
</dbReference>
<dbReference type="PANTHER" id="PTHR11547">
    <property type="entry name" value="ARGININE OR CREATINE KINASE"/>
    <property type="match status" value="1"/>
</dbReference>
<evidence type="ECO:0000313" key="8">
    <source>
        <dbReference type="EMBL" id="RPF54889.1"/>
    </source>
</evidence>
<dbReference type="GO" id="GO:0005524">
    <property type="term" value="F:ATP binding"/>
    <property type="evidence" value="ECO:0007669"/>
    <property type="project" value="UniProtKB-UniRule"/>
</dbReference>
<keyword evidence="1 5" id="KW-0808">Transferase</keyword>
<evidence type="ECO:0000256" key="1">
    <source>
        <dbReference type="ARBA" id="ARBA00022679"/>
    </source>
</evidence>
<dbReference type="SUPFAM" id="SSF55931">
    <property type="entry name" value="Glutamine synthetase/guanido kinase"/>
    <property type="match status" value="1"/>
</dbReference>
<reference evidence="8 9" key="1">
    <citation type="submission" date="2018-11" db="EMBL/GenBank/DDBJ databases">
        <title>Genomic Encyclopedia of Type Strains, Phase IV (KMG-IV): sequencing the most valuable type-strain genomes for metagenomic binning, comparative biology and taxonomic classification.</title>
        <authorList>
            <person name="Goeker M."/>
        </authorList>
    </citation>
    <scope>NUCLEOTIDE SEQUENCE [LARGE SCALE GENOMIC DNA]</scope>
    <source>
        <strain evidence="8 9">DSM 29158</strain>
    </source>
</reference>
<comment type="similarity">
    <text evidence="5 6 7">Belongs to the ATP:guanido phosphotransferase family.</text>
</comment>
<evidence type="ECO:0000256" key="4">
    <source>
        <dbReference type="ARBA" id="ARBA00022840"/>
    </source>
</evidence>
<feature type="binding site" evidence="5 6">
    <location>
        <position position="112"/>
    </location>
    <ligand>
        <name>ATP</name>
        <dbReference type="ChEBI" id="CHEBI:30616"/>
    </ligand>
</feature>
<accession>A0A1Q1G3S0</accession>
<dbReference type="GO" id="GO:0046314">
    <property type="term" value="P:phosphocreatine biosynthetic process"/>
    <property type="evidence" value="ECO:0007669"/>
    <property type="project" value="InterPro"/>
</dbReference>
<dbReference type="EMBL" id="RKRK01000005">
    <property type="protein sequence ID" value="RPF54889.1"/>
    <property type="molecule type" value="Genomic_DNA"/>
</dbReference>
<dbReference type="HAMAP" id="MF_00602">
    <property type="entry name" value="Prot_Arg_kinase"/>
    <property type="match status" value="1"/>
</dbReference>
<dbReference type="Gene3D" id="3.30.590.10">
    <property type="entry name" value="Glutamine synthetase/guanido kinase, catalytic domain"/>
    <property type="match status" value="1"/>
</dbReference>
<dbReference type="Pfam" id="PF00217">
    <property type="entry name" value="ATP-gua_Ptrans"/>
    <property type="match status" value="1"/>
</dbReference>
<feature type="binding site" evidence="5 6">
    <location>
        <begin position="21"/>
        <end position="25"/>
    </location>
    <ligand>
        <name>ATP</name>
        <dbReference type="ChEBI" id="CHEBI:30616"/>
    </ligand>
</feature>
<comment type="function">
    <text evidence="5">Catalyzes the specific phosphorylation of arginine residues in proteins.</text>
</comment>
<dbReference type="InterPro" id="IPR022414">
    <property type="entry name" value="ATP-guanido_PTrfase_cat"/>
</dbReference>
<dbReference type="PROSITE" id="PS51510">
    <property type="entry name" value="PHOSPHAGEN_KINASE_C"/>
    <property type="match status" value="1"/>
</dbReference>
<dbReference type="InterPro" id="IPR000749">
    <property type="entry name" value="ATP-guanido_PTrfase"/>
</dbReference>
<keyword evidence="3 5" id="KW-0418">Kinase</keyword>
<dbReference type="RefSeq" id="WP_077140966.1">
    <property type="nucleotide sequence ID" value="NZ_CBCSGK010000006.1"/>
</dbReference>
<feature type="binding site" evidence="5 6">
    <location>
        <begin position="194"/>
        <end position="199"/>
    </location>
    <ligand>
        <name>ATP</name>
        <dbReference type="ChEBI" id="CHEBI:30616"/>
    </ligand>
</feature>
<comment type="caution">
    <text evidence="8">The sequence shown here is derived from an EMBL/GenBank/DDBJ whole genome shotgun (WGS) entry which is preliminary data.</text>
</comment>
<keyword evidence="4 5" id="KW-0067">ATP-binding</keyword>
<dbReference type="GO" id="GO:1990424">
    <property type="term" value="F:protein arginine kinase activity"/>
    <property type="evidence" value="ECO:0007669"/>
    <property type="project" value="UniProtKB-EC"/>
</dbReference>
<dbReference type="PANTHER" id="PTHR11547:SF38">
    <property type="entry name" value="ARGININE KINASE 1-RELATED"/>
    <property type="match status" value="1"/>
</dbReference>